<evidence type="ECO:0000313" key="1">
    <source>
        <dbReference type="EMBL" id="SMC80702.1"/>
    </source>
</evidence>
<sequence>MKRLTMNQVAKAGLKANKRAYLSLVITVFLAVYLAAAATLGCYCTWKARQDEMADRIGYINCFVTDKSEITDVQLRRSGLFSRIGHVYLSAVIEETGIYTGWYDEEAEYLLNRRCVEGRMPEKAGEIAIERSALESMRSGLRVGDTVTWKMHPQQGVPEERSYTLTGILNEQTRNLDTSYRYSYLEKEKAWPAALVSQEEPPYEVGSTRITRVMTYAPLVTYSRVDEYSWKRWNRANVYGVNRAYGQVEMHDSLEDEVQNAIAQMILWLIMGGCLLLATCIGISGAMEGVLSQRTEEIGMLRAVGATRRQVRRLFSRDAWLIAGASLLPGIGLGILTVWAAGRLVDNEMSFGFSPWLLLPVLALSALCIFLSSFAPLRRASRQMPMGVLRDTGMLRKAKKFRSRKQFRATGLIAGRQARLHPFRQAGAAVMIALMLIGAFFVVEIGLGMMNDVSGRSYDFKVSKRNWSDDSALVFSTDTETAELTEQDLAQIAAIPEMDYMKYSRGGVINLILRDEIPAYLRDTYAGEDEVFNTGEDDQVFFWVQPFVFNVSKLRGTLDYLLAEEEPEKPAENEANFDGIYQYYKEMQAVQEVSGETGKLLPVRIFTVDPEDEMIRQAVREGTISGEKLDAGLEVLVYAPDQYVGRITSKRPNEIAYICQADQETREAVEWIAENHNDYFHPGQQLEFLQMIDHEPTGYASVDAEKNKETYARMEQRRTSAAVGAVLAGDLSGSEAITSGQLTILTTEAGAASLGLYTHSPNVIDVTLDGEVDNETEKAIQDRLERIAMRADMGVYNHIQGRRESRDALRKGITLFAGIMVLFFAVSVAMQVGNTGRRIRADRRMLGTLRAVGADRNTLVGCYRLPMILASLAGLILGTAFYLVFRYSDMTGTAFPAYHPEIVLPLFVVLSGLCLLCCLAGVRARLGQVLKNSIVENIREL</sequence>
<reference evidence="1" key="1">
    <citation type="submission" date="2017-04" db="EMBL/GenBank/DDBJ databases">
        <authorList>
            <person name="Varghese N."/>
            <person name="Submissions S."/>
        </authorList>
    </citation>
    <scope>NUCLEOTIDE SEQUENCE</scope>
    <source>
        <strain evidence="1">WTE2008</strain>
    </source>
</reference>
<dbReference type="Proteomes" id="UP000192328">
    <property type="component" value="Unassembled WGS sequence"/>
</dbReference>
<organism evidence="1 2">
    <name type="scientific">Aristaeella lactis</name>
    <dbReference type="NCBI Taxonomy" id="3046383"/>
    <lineage>
        <taxon>Bacteria</taxon>
        <taxon>Bacillati</taxon>
        <taxon>Bacillota</taxon>
        <taxon>Clostridia</taxon>
        <taxon>Eubacteriales</taxon>
        <taxon>Aristaeellaceae</taxon>
        <taxon>Aristaeella</taxon>
    </lineage>
</organism>
<evidence type="ECO:0000313" key="2">
    <source>
        <dbReference type="Proteomes" id="UP000192328"/>
    </source>
</evidence>
<comment type="caution">
    <text evidence="1">The sequence shown here is derived from an EMBL/GenBank/DDBJ whole genome shotgun (WGS) entry which is preliminary data.</text>
</comment>
<protein>
    <submittedName>
        <fullName evidence="1">FtsX-like permease family protein</fullName>
    </submittedName>
</protein>
<proteinExistence type="predicted"/>
<gene>
    <name evidence="1" type="ORF">SAMN06297397_2611</name>
</gene>
<name>A0AC61PNY5_9FIRM</name>
<keyword evidence="2" id="KW-1185">Reference proteome</keyword>
<accession>A0AC61PNY5</accession>
<dbReference type="EMBL" id="FWXZ01000006">
    <property type="protein sequence ID" value="SMC80702.1"/>
    <property type="molecule type" value="Genomic_DNA"/>
</dbReference>